<dbReference type="InterPro" id="IPR002043">
    <property type="entry name" value="UDG_fam1"/>
</dbReference>
<dbReference type="EC" id="3.2.2.27" evidence="4 9"/>
<dbReference type="NCBIfam" id="NF003592">
    <property type="entry name" value="PRK05254.1-5"/>
    <property type="match status" value="1"/>
</dbReference>
<dbReference type="OrthoDB" id="9804372at2"/>
<organism evidence="13 14">
    <name type="scientific">Paenibacillus borealis</name>
    <dbReference type="NCBI Taxonomy" id="160799"/>
    <lineage>
        <taxon>Bacteria</taxon>
        <taxon>Bacillati</taxon>
        <taxon>Bacillota</taxon>
        <taxon>Bacilli</taxon>
        <taxon>Bacillales</taxon>
        <taxon>Paenibacillaceae</taxon>
        <taxon>Paenibacillus</taxon>
    </lineage>
</organism>
<dbReference type="NCBIfam" id="NF003589">
    <property type="entry name" value="PRK05254.1-2"/>
    <property type="match status" value="1"/>
</dbReference>
<sequence length="222" mass="25050">MFGNDWDEVLKEETHKPYFEELRYALAREYKQYTVYPPKDKLFSALKLTPYSKTRVVILGQDPYHGAGQAHGLSFSVEPGVRIPPSLRNIYTELHNDLGVPVPNHGSLLHWAEEGVLMLNAVLTVREGQPNSHKGLGWETFTDAIMEKLNERTEPMVFILWGSHAQLKGASIDRSRHKVIQSPHPSPFSAHRGFLGSHPFSQANSYLESHGLTGIDWSIPNV</sequence>
<dbReference type="GO" id="GO:0097510">
    <property type="term" value="P:base-excision repair, AP site formation via deaminated base removal"/>
    <property type="evidence" value="ECO:0007669"/>
    <property type="project" value="TreeGrafter"/>
</dbReference>
<evidence type="ECO:0000256" key="4">
    <source>
        <dbReference type="ARBA" id="ARBA00012030"/>
    </source>
</evidence>
<gene>
    <name evidence="9" type="primary">ung</name>
    <name evidence="13" type="ORF">PBOR_25030</name>
</gene>
<evidence type="ECO:0000256" key="6">
    <source>
        <dbReference type="ARBA" id="ARBA00022763"/>
    </source>
</evidence>
<dbReference type="HOGENOM" id="CLU_032162_3_0_9"/>
<dbReference type="FunFam" id="3.40.470.10:FF:000001">
    <property type="entry name" value="Uracil-DNA glycosylase"/>
    <property type="match status" value="1"/>
</dbReference>
<dbReference type="AlphaFoldDB" id="A0A089LEC5"/>
<dbReference type="InterPro" id="IPR018085">
    <property type="entry name" value="Ura-DNA_Glyclase_AS"/>
</dbReference>
<dbReference type="HAMAP" id="MF_00148">
    <property type="entry name" value="UDG"/>
    <property type="match status" value="1"/>
</dbReference>
<dbReference type="InterPro" id="IPR005122">
    <property type="entry name" value="Uracil-DNA_glycosylase-like"/>
</dbReference>
<evidence type="ECO:0000256" key="2">
    <source>
        <dbReference type="ARBA" id="ARBA00002631"/>
    </source>
</evidence>
<dbReference type="SUPFAM" id="SSF52141">
    <property type="entry name" value="Uracil-DNA glycosylase-like"/>
    <property type="match status" value="1"/>
</dbReference>
<evidence type="ECO:0000256" key="11">
    <source>
        <dbReference type="RuleBase" id="RU003780"/>
    </source>
</evidence>
<reference evidence="13" key="1">
    <citation type="submission" date="2014-08" db="EMBL/GenBank/DDBJ databases">
        <title>Comparative genomics of the Paenibacillus odorifer group.</title>
        <authorList>
            <person name="den Bakker H.C."/>
            <person name="Tsai Y.-C.Y.-C."/>
            <person name="Martin N."/>
            <person name="Korlach J."/>
            <person name="Wiedmann M."/>
        </authorList>
    </citation>
    <scope>NUCLEOTIDE SEQUENCE [LARGE SCALE GENOMIC DNA]</scope>
    <source>
        <strain evidence="13">DSM 13188</strain>
    </source>
</reference>
<accession>A0A089LEC5</accession>
<comment type="similarity">
    <text evidence="3 9 11">Belongs to the uracil-DNA glycosylase (UDG) superfamily. UNG family.</text>
</comment>
<dbReference type="NCBIfam" id="NF003591">
    <property type="entry name" value="PRK05254.1-4"/>
    <property type="match status" value="1"/>
</dbReference>
<dbReference type="Pfam" id="PF03167">
    <property type="entry name" value="UDG"/>
    <property type="match status" value="1"/>
</dbReference>
<dbReference type="RefSeq" id="WP_042216080.1">
    <property type="nucleotide sequence ID" value="NZ_CP009285.1"/>
</dbReference>
<comment type="catalytic activity">
    <reaction evidence="1 9 11">
        <text>Hydrolyzes single-stranded DNA or mismatched double-stranded DNA and polynucleotides, releasing free uracil.</text>
        <dbReference type="EC" id="3.2.2.27"/>
    </reaction>
</comment>
<dbReference type="NCBIfam" id="TIGR00628">
    <property type="entry name" value="ung"/>
    <property type="match status" value="1"/>
</dbReference>
<dbReference type="PROSITE" id="PS00130">
    <property type="entry name" value="U_DNA_GLYCOSYLASE"/>
    <property type="match status" value="1"/>
</dbReference>
<dbReference type="SMART" id="SM00987">
    <property type="entry name" value="UreE_C"/>
    <property type="match status" value="1"/>
</dbReference>
<dbReference type="GO" id="GO:0005737">
    <property type="term" value="C:cytoplasm"/>
    <property type="evidence" value="ECO:0007669"/>
    <property type="project" value="UniProtKB-SubCell"/>
</dbReference>
<dbReference type="Proteomes" id="UP000029518">
    <property type="component" value="Chromosome"/>
</dbReference>
<keyword evidence="9" id="KW-0963">Cytoplasm</keyword>
<dbReference type="CDD" id="cd10027">
    <property type="entry name" value="UDG-F1-like"/>
    <property type="match status" value="1"/>
</dbReference>
<evidence type="ECO:0000256" key="8">
    <source>
        <dbReference type="ARBA" id="ARBA00023204"/>
    </source>
</evidence>
<dbReference type="GO" id="GO:0004844">
    <property type="term" value="F:uracil DNA N-glycosylase activity"/>
    <property type="evidence" value="ECO:0007669"/>
    <property type="project" value="UniProtKB-UniRule"/>
</dbReference>
<dbReference type="PANTHER" id="PTHR11264:SF0">
    <property type="entry name" value="URACIL-DNA GLYCOSYLASE"/>
    <property type="match status" value="1"/>
</dbReference>
<evidence type="ECO:0000256" key="3">
    <source>
        <dbReference type="ARBA" id="ARBA00008184"/>
    </source>
</evidence>
<proteinExistence type="inferred from homology"/>
<evidence type="ECO:0000256" key="10">
    <source>
        <dbReference type="PROSITE-ProRule" id="PRU10072"/>
    </source>
</evidence>
<dbReference type="NCBIfam" id="NF003588">
    <property type="entry name" value="PRK05254.1-1"/>
    <property type="match status" value="1"/>
</dbReference>
<comment type="subcellular location">
    <subcellularLocation>
        <location evidence="9">Cytoplasm</location>
    </subcellularLocation>
</comment>
<dbReference type="EMBL" id="CP009285">
    <property type="protein sequence ID" value="AIQ59851.1"/>
    <property type="molecule type" value="Genomic_DNA"/>
</dbReference>
<feature type="active site" description="Proton acceptor" evidence="9 10">
    <location>
        <position position="62"/>
    </location>
</feature>
<keyword evidence="7 9" id="KW-0378">Hydrolase</keyword>
<protein>
    <recommendedName>
        <fullName evidence="5 9">Uracil-DNA glycosylase</fullName>
        <shortName evidence="9">UDG</shortName>
        <ecNumber evidence="4 9">3.2.2.27</ecNumber>
    </recommendedName>
</protein>
<evidence type="ECO:0000313" key="14">
    <source>
        <dbReference type="Proteomes" id="UP000029518"/>
    </source>
</evidence>
<keyword evidence="14" id="KW-1185">Reference proteome</keyword>
<evidence type="ECO:0000256" key="7">
    <source>
        <dbReference type="ARBA" id="ARBA00022801"/>
    </source>
</evidence>
<evidence type="ECO:0000259" key="12">
    <source>
        <dbReference type="SMART" id="SM00986"/>
    </source>
</evidence>
<evidence type="ECO:0000256" key="9">
    <source>
        <dbReference type="HAMAP-Rule" id="MF_00148"/>
    </source>
</evidence>
<comment type="function">
    <text evidence="2 9 11">Excises uracil residues from the DNA which can arise as a result of misincorporation of dUMP residues by DNA polymerase or due to deamination of cytosine.</text>
</comment>
<dbReference type="PANTHER" id="PTHR11264">
    <property type="entry name" value="URACIL-DNA GLYCOSYLASE"/>
    <property type="match status" value="1"/>
</dbReference>
<dbReference type="Gene3D" id="3.40.470.10">
    <property type="entry name" value="Uracil-DNA glycosylase-like domain"/>
    <property type="match status" value="1"/>
</dbReference>
<dbReference type="KEGG" id="pbd:PBOR_25030"/>
<name>A0A089LEC5_PAEBO</name>
<feature type="domain" description="Uracil-DNA glycosylase-like" evidence="12">
    <location>
        <begin position="47"/>
        <end position="207"/>
    </location>
</feature>
<dbReference type="SMART" id="SM00986">
    <property type="entry name" value="UDG"/>
    <property type="match status" value="1"/>
</dbReference>
<keyword evidence="6 9" id="KW-0227">DNA damage</keyword>
<evidence type="ECO:0000313" key="13">
    <source>
        <dbReference type="EMBL" id="AIQ59851.1"/>
    </source>
</evidence>
<evidence type="ECO:0000256" key="5">
    <source>
        <dbReference type="ARBA" id="ARBA00018429"/>
    </source>
</evidence>
<dbReference type="InterPro" id="IPR036895">
    <property type="entry name" value="Uracil-DNA_glycosylase-like_sf"/>
</dbReference>
<evidence type="ECO:0000256" key="1">
    <source>
        <dbReference type="ARBA" id="ARBA00001400"/>
    </source>
</evidence>
<keyword evidence="8 9" id="KW-0234">DNA repair</keyword>